<reference evidence="1" key="1">
    <citation type="submission" date="2021-06" db="EMBL/GenBank/DDBJ databases">
        <authorList>
            <person name="Kallberg Y."/>
            <person name="Tangrot J."/>
            <person name="Rosling A."/>
        </authorList>
    </citation>
    <scope>NUCLEOTIDE SEQUENCE</scope>
    <source>
        <strain evidence="1">MA453B</strain>
    </source>
</reference>
<organism evidence="1 2">
    <name type="scientific">Dentiscutata erythropus</name>
    <dbReference type="NCBI Taxonomy" id="1348616"/>
    <lineage>
        <taxon>Eukaryota</taxon>
        <taxon>Fungi</taxon>
        <taxon>Fungi incertae sedis</taxon>
        <taxon>Mucoromycota</taxon>
        <taxon>Glomeromycotina</taxon>
        <taxon>Glomeromycetes</taxon>
        <taxon>Diversisporales</taxon>
        <taxon>Gigasporaceae</taxon>
        <taxon>Dentiscutata</taxon>
    </lineage>
</organism>
<dbReference type="AlphaFoldDB" id="A0A9N9P935"/>
<protein>
    <submittedName>
        <fullName evidence="1">22250_t:CDS:1</fullName>
    </submittedName>
</protein>
<accession>A0A9N9P935</accession>
<evidence type="ECO:0000313" key="2">
    <source>
        <dbReference type="Proteomes" id="UP000789405"/>
    </source>
</evidence>
<feature type="non-terminal residue" evidence="1">
    <location>
        <position position="57"/>
    </location>
</feature>
<dbReference type="OrthoDB" id="5600249at2759"/>
<feature type="non-terminal residue" evidence="1">
    <location>
        <position position="1"/>
    </location>
</feature>
<comment type="caution">
    <text evidence="1">The sequence shown here is derived from an EMBL/GenBank/DDBJ whole genome shotgun (WGS) entry which is preliminary data.</text>
</comment>
<name>A0A9N9P935_9GLOM</name>
<evidence type="ECO:0000313" key="1">
    <source>
        <dbReference type="EMBL" id="CAG8794512.1"/>
    </source>
</evidence>
<proteinExistence type="predicted"/>
<gene>
    <name evidence="1" type="ORF">DERYTH_LOCUS22083</name>
</gene>
<dbReference type="Proteomes" id="UP000789405">
    <property type="component" value="Unassembled WGS sequence"/>
</dbReference>
<keyword evidence="2" id="KW-1185">Reference proteome</keyword>
<dbReference type="EMBL" id="CAJVPY010029711">
    <property type="protein sequence ID" value="CAG8794512.1"/>
    <property type="molecule type" value="Genomic_DNA"/>
</dbReference>
<sequence length="57" mass="6653">SEPDSDEVIPSSKFWKDSETRALFYFLAEHFDMYRKNKTKFYATAAIEIGNNRTSAQ</sequence>